<dbReference type="Proteomes" id="UP001431783">
    <property type="component" value="Unassembled WGS sequence"/>
</dbReference>
<keyword evidence="7" id="KW-1185">Reference proteome</keyword>
<feature type="repeat" description="WD" evidence="5">
    <location>
        <begin position="203"/>
        <end position="238"/>
    </location>
</feature>
<dbReference type="SMART" id="SM00320">
    <property type="entry name" value="WD40"/>
    <property type="match status" value="4"/>
</dbReference>
<reference evidence="6 7" key="1">
    <citation type="submission" date="2023-03" db="EMBL/GenBank/DDBJ databases">
        <title>Genome insight into feeding habits of ladybird beetles.</title>
        <authorList>
            <person name="Li H.-S."/>
            <person name="Huang Y.-H."/>
            <person name="Pang H."/>
        </authorList>
    </citation>
    <scope>NUCLEOTIDE SEQUENCE [LARGE SCALE GENOMIC DNA]</scope>
    <source>
        <strain evidence="6">SYSU_2023b</strain>
        <tissue evidence="6">Whole body</tissue>
    </source>
</reference>
<comment type="caution">
    <text evidence="6">The sequence shown here is derived from an EMBL/GenBank/DDBJ whole genome shotgun (WGS) entry which is preliminary data.</text>
</comment>
<dbReference type="PANTHER" id="PTHR22652:SF0">
    <property type="entry name" value="NUCLEOPORIN NUP43"/>
    <property type="match status" value="1"/>
</dbReference>
<evidence type="ECO:0000256" key="2">
    <source>
        <dbReference type="ARBA" id="ARBA00022574"/>
    </source>
</evidence>
<dbReference type="Pfam" id="PF00400">
    <property type="entry name" value="WD40"/>
    <property type="match status" value="1"/>
</dbReference>
<dbReference type="EMBL" id="JARQZJ010000024">
    <property type="protein sequence ID" value="KAK9873630.1"/>
    <property type="molecule type" value="Genomic_DNA"/>
</dbReference>
<dbReference type="InterPro" id="IPR015943">
    <property type="entry name" value="WD40/YVTN_repeat-like_dom_sf"/>
</dbReference>
<keyword evidence="3" id="KW-0677">Repeat</keyword>
<evidence type="ECO:0000256" key="5">
    <source>
        <dbReference type="PROSITE-ProRule" id="PRU00221"/>
    </source>
</evidence>
<comment type="subcellular location">
    <subcellularLocation>
        <location evidence="1">Nucleus</location>
    </subcellularLocation>
</comment>
<organism evidence="6 7">
    <name type="scientific">Henosepilachna vigintioctopunctata</name>
    <dbReference type="NCBI Taxonomy" id="420089"/>
    <lineage>
        <taxon>Eukaryota</taxon>
        <taxon>Metazoa</taxon>
        <taxon>Ecdysozoa</taxon>
        <taxon>Arthropoda</taxon>
        <taxon>Hexapoda</taxon>
        <taxon>Insecta</taxon>
        <taxon>Pterygota</taxon>
        <taxon>Neoptera</taxon>
        <taxon>Endopterygota</taxon>
        <taxon>Coleoptera</taxon>
        <taxon>Polyphaga</taxon>
        <taxon>Cucujiformia</taxon>
        <taxon>Coccinelloidea</taxon>
        <taxon>Coccinellidae</taxon>
        <taxon>Epilachninae</taxon>
        <taxon>Epilachnini</taxon>
        <taxon>Henosepilachna</taxon>
    </lineage>
</organism>
<evidence type="ECO:0000256" key="3">
    <source>
        <dbReference type="ARBA" id="ARBA00022737"/>
    </source>
</evidence>
<dbReference type="InterPro" id="IPR036322">
    <property type="entry name" value="WD40_repeat_dom_sf"/>
</dbReference>
<evidence type="ECO:0000313" key="6">
    <source>
        <dbReference type="EMBL" id="KAK9873630.1"/>
    </source>
</evidence>
<dbReference type="PANTHER" id="PTHR22652">
    <property type="entry name" value="NUCLEOPORIN NUP43"/>
    <property type="match status" value="1"/>
</dbReference>
<keyword evidence="4" id="KW-0539">Nucleus</keyword>
<keyword evidence="2 5" id="KW-0853">WD repeat</keyword>
<proteinExistence type="predicted"/>
<dbReference type="PROSITE" id="PS50082">
    <property type="entry name" value="WD_REPEATS_2"/>
    <property type="match status" value="1"/>
</dbReference>
<evidence type="ECO:0000313" key="7">
    <source>
        <dbReference type="Proteomes" id="UP001431783"/>
    </source>
</evidence>
<evidence type="ECO:0000256" key="4">
    <source>
        <dbReference type="ARBA" id="ARBA00023242"/>
    </source>
</evidence>
<dbReference type="SUPFAM" id="SSF50978">
    <property type="entry name" value="WD40 repeat-like"/>
    <property type="match status" value="1"/>
</dbReference>
<evidence type="ECO:0008006" key="8">
    <source>
        <dbReference type="Google" id="ProtNLM"/>
    </source>
</evidence>
<dbReference type="Gene3D" id="2.130.10.10">
    <property type="entry name" value="YVTN repeat-like/Quinoprotein amine dehydrogenase"/>
    <property type="match status" value="1"/>
</dbReference>
<sequence>MTSKSTIIEPWLEEELENEDCALDGNYIYFLNADTIASSSSYGSVNVFKICYNENGEIGMKKGTVWKNIHSFENGESNLCTSITSYDQDIVSVGEDGRINLLTLSSESIVRTYDNADSCSIKCALFLKHNEILTSNLRGQLKIWDLQSRCEEPSSTFMLSGDIVAPTCLTSHPTHRHLVVAGDEEGSITIWDLRQNTYPVNMLRAHEESVMEIQFHPDYPDHLFSSSSSGEIWHWSVKPKLSADYVFDNLAGKDKNMVWFASDAFKNKLEVFTLMDKLHKPINTFDVNQARVLCGCDNEAIYLISGINLDKY</sequence>
<name>A0AAW1TYF0_9CUCU</name>
<accession>A0AAW1TYF0</accession>
<gene>
    <name evidence="6" type="ORF">WA026_023415</name>
</gene>
<dbReference type="GO" id="GO:0031080">
    <property type="term" value="C:nuclear pore outer ring"/>
    <property type="evidence" value="ECO:0007669"/>
    <property type="project" value="TreeGrafter"/>
</dbReference>
<evidence type="ECO:0000256" key="1">
    <source>
        <dbReference type="ARBA" id="ARBA00004123"/>
    </source>
</evidence>
<dbReference type="InterPro" id="IPR001680">
    <property type="entry name" value="WD40_rpt"/>
</dbReference>
<dbReference type="AlphaFoldDB" id="A0AAW1TYF0"/>
<protein>
    <recommendedName>
        <fullName evidence="8">Nucleoporin Nup43</fullName>
    </recommendedName>
</protein>